<dbReference type="Proteomes" id="UP001057702">
    <property type="component" value="Unassembled WGS sequence"/>
</dbReference>
<organism evidence="1 2">
    <name type="scientific">Streptomyces humicola</name>
    <dbReference type="NCBI Taxonomy" id="2953240"/>
    <lineage>
        <taxon>Bacteria</taxon>
        <taxon>Bacillati</taxon>
        <taxon>Actinomycetota</taxon>
        <taxon>Actinomycetes</taxon>
        <taxon>Kitasatosporales</taxon>
        <taxon>Streptomycetaceae</taxon>
        <taxon>Streptomyces</taxon>
    </lineage>
</organism>
<proteinExistence type="predicted"/>
<reference evidence="1" key="1">
    <citation type="submission" date="2022-06" db="EMBL/GenBank/DDBJ databases">
        <title>Draft genome sequence of Streptomyces sp. RB6PN25 isolated from peat swamp forest in Thailand.</title>
        <authorList>
            <person name="Duangmal K."/>
            <person name="Klaysubun C."/>
        </authorList>
    </citation>
    <scope>NUCLEOTIDE SEQUENCE</scope>
    <source>
        <strain evidence="1">RB6PN25</strain>
    </source>
</reference>
<name>A0ABT1PS15_9ACTN</name>
<gene>
    <name evidence="1" type="ORF">NGB36_07590</name>
</gene>
<sequence length="207" mass="23137">MSHAHVSHGIWASYGLQIPPETVLAWERGAALPDERELTALAAALWCSASDLLGEPTTLREFRWARSMAVVDLARAVGMQPGEYERMEKRNRWTGNDRQTAALRYALGLTVPQLIHLTGREEKLAGYLCSAAETRWQAYVRPVCALVPLPREQLEEALARLHSEYQAMMVSSLSWSASAPKEDKSAPYRAAILDHFWAFLPAAHETP</sequence>
<keyword evidence="2" id="KW-1185">Reference proteome</keyword>
<comment type="caution">
    <text evidence="1">The sequence shown here is derived from an EMBL/GenBank/DDBJ whole genome shotgun (WGS) entry which is preliminary data.</text>
</comment>
<protein>
    <submittedName>
        <fullName evidence="1">XRE family transcriptional regulator</fullName>
    </submittedName>
</protein>
<evidence type="ECO:0000313" key="1">
    <source>
        <dbReference type="EMBL" id="MCQ4080466.1"/>
    </source>
</evidence>
<accession>A0ABT1PS15</accession>
<dbReference type="EMBL" id="JANFNG010000003">
    <property type="protein sequence ID" value="MCQ4080466.1"/>
    <property type="molecule type" value="Genomic_DNA"/>
</dbReference>
<dbReference type="RefSeq" id="WP_255919356.1">
    <property type="nucleotide sequence ID" value="NZ_JANFNG010000003.1"/>
</dbReference>
<evidence type="ECO:0000313" key="2">
    <source>
        <dbReference type="Proteomes" id="UP001057702"/>
    </source>
</evidence>